<accession>A0A9W8MQZ3</accession>
<dbReference type="AlphaFoldDB" id="A0A9W8MQZ3"/>
<evidence type="ECO:0000313" key="2">
    <source>
        <dbReference type="EMBL" id="KAJ3500682.1"/>
    </source>
</evidence>
<gene>
    <name evidence="2" type="ORF">NLJ89_g9685</name>
</gene>
<sequence length="189" mass="20379">MKFLVLDNYVVFATTVALVGNASPAPAPVAESAIAEGTIATNVITEVEFIHWLTTTDAEITWHGEKAPDPLSQAKKKVPSIRLGDVTYMSRSLTIIDFFPIIQYPANVAVILRVYESEFACLSVDSYYCLQGPKSEGLAGSDARTSAAGPARLLQPMKQKAQLPTPPRRKASSHMPHQTALVDPPPSSS</sequence>
<evidence type="ECO:0000313" key="3">
    <source>
        <dbReference type="Proteomes" id="UP001148786"/>
    </source>
</evidence>
<organism evidence="2 3">
    <name type="scientific">Agrocybe chaxingu</name>
    <dbReference type="NCBI Taxonomy" id="84603"/>
    <lineage>
        <taxon>Eukaryota</taxon>
        <taxon>Fungi</taxon>
        <taxon>Dikarya</taxon>
        <taxon>Basidiomycota</taxon>
        <taxon>Agaricomycotina</taxon>
        <taxon>Agaricomycetes</taxon>
        <taxon>Agaricomycetidae</taxon>
        <taxon>Agaricales</taxon>
        <taxon>Agaricineae</taxon>
        <taxon>Strophariaceae</taxon>
        <taxon>Agrocybe</taxon>
    </lineage>
</organism>
<name>A0A9W8MQZ3_9AGAR</name>
<feature type="region of interest" description="Disordered" evidence="1">
    <location>
        <begin position="136"/>
        <end position="189"/>
    </location>
</feature>
<comment type="caution">
    <text evidence="2">The sequence shown here is derived from an EMBL/GenBank/DDBJ whole genome shotgun (WGS) entry which is preliminary data.</text>
</comment>
<evidence type="ECO:0000256" key="1">
    <source>
        <dbReference type="SAM" id="MobiDB-lite"/>
    </source>
</evidence>
<dbReference type="Proteomes" id="UP001148786">
    <property type="component" value="Unassembled WGS sequence"/>
</dbReference>
<proteinExistence type="predicted"/>
<reference evidence="2" key="1">
    <citation type="submission" date="2022-07" db="EMBL/GenBank/DDBJ databases">
        <title>Genome Sequence of Agrocybe chaxingu.</title>
        <authorList>
            <person name="Buettner E."/>
        </authorList>
    </citation>
    <scope>NUCLEOTIDE SEQUENCE</scope>
    <source>
        <strain evidence="2">MP-N11</strain>
    </source>
</reference>
<dbReference type="EMBL" id="JANKHO010001561">
    <property type="protein sequence ID" value="KAJ3500682.1"/>
    <property type="molecule type" value="Genomic_DNA"/>
</dbReference>
<keyword evidence="3" id="KW-1185">Reference proteome</keyword>
<protein>
    <submittedName>
        <fullName evidence="2">Uncharacterized protein</fullName>
    </submittedName>
</protein>